<dbReference type="EMBL" id="GL379846">
    <property type="protein sequence ID" value="EGT54583.1"/>
    <property type="molecule type" value="Genomic_DNA"/>
</dbReference>
<dbReference type="PANTHER" id="PTHR23015">
    <property type="entry name" value="UNCHARACTERIZED C.ELEGANS PROTEIN"/>
    <property type="match status" value="1"/>
</dbReference>
<gene>
    <name evidence="2" type="ORF">CAEBREN_00212</name>
</gene>
<evidence type="ECO:0000259" key="1">
    <source>
        <dbReference type="PROSITE" id="PS50181"/>
    </source>
</evidence>
<dbReference type="PANTHER" id="PTHR23015:SF4">
    <property type="entry name" value="DUF38 DOMAIN-CONTAINING PROTEIN-RELATED"/>
    <property type="match status" value="1"/>
</dbReference>
<dbReference type="Proteomes" id="UP000008068">
    <property type="component" value="Unassembled WGS sequence"/>
</dbReference>
<dbReference type="InParanoid" id="G0N778"/>
<dbReference type="Pfam" id="PF01827">
    <property type="entry name" value="FTH"/>
    <property type="match status" value="1"/>
</dbReference>
<organism evidence="3">
    <name type="scientific">Caenorhabditis brenneri</name>
    <name type="common">Nematode worm</name>
    <dbReference type="NCBI Taxonomy" id="135651"/>
    <lineage>
        <taxon>Eukaryota</taxon>
        <taxon>Metazoa</taxon>
        <taxon>Ecdysozoa</taxon>
        <taxon>Nematoda</taxon>
        <taxon>Chromadorea</taxon>
        <taxon>Rhabditida</taxon>
        <taxon>Rhabditina</taxon>
        <taxon>Rhabditomorpha</taxon>
        <taxon>Rhabditoidea</taxon>
        <taxon>Rhabditidae</taxon>
        <taxon>Peloderinae</taxon>
        <taxon>Caenorhabditis</taxon>
    </lineage>
</organism>
<dbReference type="Pfam" id="PF00646">
    <property type="entry name" value="F-box"/>
    <property type="match status" value="1"/>
</dbReference>
<reference evidence="3" key="1">
    <citation type="submission" date="2011-07" db="EMBL/GenBank/DDBJ databases">
        <authorList>
            <consortium name="Caenorhabditis brenneri Sequencing and Analysis Consortium"/>
            <person name="Wilson R.K."/>
        </authorList>
    </citation>
    <scope>NUCLEOTIDE SEQUENCE [LARGE SCALE GENOMIC DNA]</scope>
    <source>
        <strain evidence="3">PB2801</strain>
    </source>
</reference>
<dbReference type="InterPro" id="IPR040161">
    <property type="entry name" value="FB224"/>
</dbReference>
<proteinExistence type="predicted"/>
<feature type="domain" description="F-box" evidence="1">
    <location>
        <begin position="1"/>
        <end position="47"/>
    </location>
</feature>
<dbReference type="AlphaFoldDB" id="G0N778"/>
<evidence type="ECO:0000313" key="3">
    <source>
        <dbReference type="Proteomes" id="UP000008068"/>
    </source>
</evidence>
<name>G0N778_CAEBE</name>
<dbReference type="HOGENOM" id="CLU_030831_0_3_1"/>
<protein>
    <recommendedName>
        <fullName evidence="1">F-box domain-containing protein</fullName>
    </recommendedName>
</protein>
<dbReference type="PROSITE" id="PS50181">
    <property type="entry name" value="FBOX"/>
    <property type="match status" value="1"/>
</dbReference>
<dbReference type="InterPro" id="IPR001810">
    <property type="entry name" value="F-box_dom"/>
</dbReference>
<keyword evidence="3" id="KW-1185">Reference proteome</keyword>
<dbReference type="OrthoDB" id="5875341at2759"/>
<evidence type="ECO:0000313" key="2">
    <source>
        <dbReference type="EMBL" id="EGT54583.1"/>
    </source>
</evidence>
<dbReference type="OMA" id="ENIWIFD"/>
<accession>G0N778</accession>
<dbReference type="InterPro" id="IPR002900">
    <property type="entry name" value="DUF38/FTH_CAE_spp"/>
</dbReference>
<dbReference type="GO" id="GO:0045087">
    <property type="term" value="P:innate immune response"/>
    <property type="evidence" value="ECO:0007669"/>
    <property type="project" value="TreeGrafter"/>
</dbReference>
<sequence>MPLLTDLPDIALRKVLEKLDFVSVQCLRKTCHDLRNFIDDANVVSTLTEAYVVLVPNSISLELTFPSLENQIRYENNDGSDFATVAFRDLESMLRNQKTALNSFRIDFLLGQLLENFPGSFKRCVKTRRFQTTVINQDEIMSVLPIIDEEHLSEIHINNMIVKKFNVLELDQIKRTKQWKQCETVRILEFLVETPIQDFFHFKNVHVTYKRVTKEMVVELKEAFLISSHMECFQISFKVNAHEQQLIDLYGPLFLIDMPLGRVERKRFFQTSEANQVLVISLFSEHVRLNRMSSELMPFGAVAFP</sequence>